<dbReference type="Gene3D" id="3.40.50.150">
    <property type="entry name" value="Vaccinia Virus protein VP39"/>
    <property type="match status" value="1"/>
</dbReference>
<dbReference type="AlphaFoldDB" id="A0A0J0YTF6"/>
<accession>A0A0J0YTF6</accession>
<reference evidence="2 3" key="1">
    <citation type="submission" date="2014-11" db="EMBL/GenBank/DDBJ databases">
        <title>Genome of a novel goose pathogen.</title>
        <authorList>
            <person name="Hansen C.M."/>
            <person name="Hueffer K."/>
            <person name="Choi S.C."/>
        </authorList>
    </citation>
    <scope>NUCLEOTIDE SEQUENCE [LARGE SCALE GENOMIC DNA]</scope>
    <source>
        <strain evidence="2 3">KH1503</strain>
    </source>
</reference>
<dbReference type="InterPro" id="IPR029063">
    <property type="entry name" value="SAM-dependent_MTases_sf"/>
</dbReference>
<name>A0A0J0YTF6_9NEIS</name>
<evidence type="ECO:0000313" key="3">
    <source>
        <dbReference type="Proteomes" id="UP000036027"/>
    </source>
</evidence>
<dbReference type="InterPro" id="IPR013216">
    <property type="entry name" value="Methyltransf_11"/>
</dbReference>
<feature type="domain" description="Methyltransferase type 11" evidence="1">
    <location>
        <begin position="69"/>
        <end position="109"/>
    </location>
</feature>
<dbReference type="SUPFAM" id="SSF53335">
    <property type="entry name" value="S-adenosyl-L-methionine-dependent methyltransferases"/>
    <property type="match status" value="1"/>
</dbReference>
<protein>
    <recommendedName>
        <fullName evidence="1">Methyltransferase type 11 domain-containing protein</fullName>
    </recommendedName>
</protein>
<dbReference type="STRING" id="1470200.PL75_03690"/>
<sequence>MMNGLSVWLADTQLGRYSVKKEEAFYERALDGVYGGVQVQLGLPDWRLWPGKEVLYVGRDIYMKSEAAALACRSVDVLLMPHVLENCSDPSRALAEAYRILKPEGMLVLTGFNPNSLWRFSRLFDGKRLPQRSKCLPLPVLKKKVRAVGFSIQSGSFMVYVPPFENKRLLGICRFMEAAGDRWWPHGAAVYGLVLVKRVAGVKPLPEYEYKAGVKGEMALGLANVSLPVKISE</sequence>
<dbReference type="GO" id="GO:0008757">
    <property type="term" value="F:S-adenosylmethionine-dependent methyltransferase activity"/>
    <property type="evidence" value="ECO:0007669"/>
    <property type="project" value="InterPro"/>
</dbReference>
<proteinExistence type="predicted"/>
<gene>
    <name evidence="2" type="ORF">PL75_03690</name>
</gene>
<organism evidence="2 3">
    <name type="scientific">Neisseria arctica</name>
    <dbReference type="NCBI Taxonomy" id="1470200"/>
    <lineage>
        <taxon>Bacteria</taxon>
        <taxon>Pseudomonadati</taxon>
        <taxon>Pseudomonadota</taxon>
        <taxon>Betaproteobacteria</taxon>
        <taxon>Neisseriales</taxon>
        <taxon>Neisseriaceae</taxon>
        <taxon>Neisseria</taxon>
    </lineage>
</organism>
<evidence type="ECO:0000259" key="1">
    <source>
        <dbReference type="Pfam" id="PF08241"/>
    </source>
</evidence>
<evidence type="ECO:0000313" key="2">
    <source>
        <dbReference type="EMBL" id="KLT73396.1"/>
    </source>
</evidence>
<keyword evidence="3" id="KW-1185">Reference proteome</keyword>
<comment type="caution">
    <text evidence="2">The sequence shown here is derived from an EMBL/GenBank/DDBJ whole genome shotgun (WGS) entry which is preliminary data.</text>
</comment>
<dbReference type="Pfam" id="PF08241">
    <property type="entry name" value="Methyltransf_11"/>
    <property type="match status" value="1"/>
</dbReference>
<dbReference type="PATRIC" id="fig|1470200.3.peg.1857"/>
<dbReference type="EMBL" id="JTDO01000004">
    <property type="protein sequence ID" value="KLT73396.1"/>
    <property type="molecule type" value="Genomic_DNA"/>
</dbReference>
<dbReference type="Proteomes" id="UP000036027">
    <property type="component" value="Unassembled WGS sequence"/>
</dbReference>